<dbReference type="RefSeq" id="WP_345376727.1">
    <property type="nucleotide sequence ID" value="NZ_BAABLM010000007.1"/>
</dbReference>
<dbReference type="Proteomes" id="UP001501295">
    <property type="component" value="Unassembled WGS sequence"/>
</dbReference>
<name>A0ABP8W7E7_9MICO</name>
<dbReference type="SUPFAM" id="SSF55781">
    <property type="entry name" value="GAF domain-like"/>
    <property type="match status" value="1"/>
</dbReference>
<dbReference type="EMBL" id="BAABLM010000007">
    <property type="protein sequence ID" value="GAA4682484.1"/>
    <property type="molecule type" value="Genomic_DNA"/>
</dbReference>
<evidence type="ECO:0000313" key="4">
    <source>
        <dbReference type="EMBL" id="GAA4682484.1"/>
    </source>
</evidence>
<keyword evidence="1" id="KW-0805">Transcription regulation</keyword>
<organism evidence="4 5">
    <name type="scientific">Frondihabitans cladoniiphilus</name>
    <dbReference type="NCBI Taxonomy" id="715785"/>
    <lineage>
        <taxon>Bacteria</taxon>
        <taxon>Bacillati</taxon>
        <taxon>Actinomycetota</taxon>
        <taxon>Actinomycetes</taxon>
        <taxon>Micrococcales</taxon>
        <taxon>Microbacteriaceae</taxon>
        <taxon>Frondihabitans</taxon>
    </lineage>
</organism>
<dbReference type="PROSITE" id="PS50921">
    <property type="entry name" value="ANTAR"/>
    <property type="match status" value="1"/>
</dbReference>
<dbReference type="Pfam" id="PF03861">
    <property type="entry name" value="ANTAR"/>
    <property type="match status" value="1"/>
</dbReference>
<dbReference type="InterPro" id="IPR005561">
    <property type="entry name" value="ANTAR"/>
</dbReference>
<gene>
    <name evidence="4" type="ORF">GCM10025780_29980</name>
</gene>
<protein>
    <submittedName>
        <fullName evidence="4">GAF domain-containing protein</fullName>
    </submittedName>
</protein>
<dbReference type="InterPro" id="IPR036388">
    <property type="entry name" value="WH-like_DNA-bd_sf"/>
</dbReference>
<dbReference type="Gene3D" id="3.30.450.40">
    <property type="match status" value="1"/>
</dbReference>
<sequence length="243" mass="26036">MSLVPESNDALDRWAKAVGSITDTPSATWTSPFIGLLAADGASVATFGDILGSETLWSSGPVAARLDEAQFDLGEGPAWDALRTRTPILVRAVDDPMMLLWPAFVSSAEHDHVKGLFVFPLLIGPFSLGAISVFTLTRATLSSEQVTLMMRVAEAQARSVLRFAVGQAADESESDDGRRHSRRAVHQATGFIISQLGLSAADAYLVLQGRAFADERSMSDLSDDVIHGRVEFTTNQNGIEDAS</sequence>
<dbReference type="SMART" id="SM01012">
    <property type="entry name" value="ANTAR"/>
    <property type="match status" value="1"/>
</dbReference>
<keyword evidence="2" id="KW-0804">Transcription</keyword>
<evidence type="ECO:0000256" key="2">
    <source>
        <dbReference type="ARBA" id="ARBA00023163"/>
    </source>
</evidence>
<evidence type="ECO:0000259" key="3">
    <source>
        <dbReference type="PROSITE" id="PS50921"/>
    </source>
</evidence>
<dbReference type="Gene3D" id="1.10.10.10">
    <property type="entry name" value="Winged helix-like DNA-binding domain superfamily/Winged helix DNA-binding domain"/>
    <property type="match status" value="1"/>
</dbReference>
<reference evidence="5" key="1">
    <citation type="journal article" date="2019" name="Int. J. Syst. Evol. Microbiol.">
        <title>The Global Catalogue of Microorganisms (GCM) 10K type strain sequencing project: providing services to taxonomists for standard genome sequencing and annotation.</title>
        <authorList>
            <consortium name="The Broad Institute Genomics Platform"/>
            <consortium name="The Broad Institute Genome Sequencing Center for Infectious Disease"/>
            <person name="Wu L."/>
            <person name="Ma J."/>
        </authorList>
    </citation>
    <scope>NUCLEOTIDE SEQUENCE [LARGE SCALE GENOMIC DNA]</scope>
    <source>
        <strain evidence="5">JCM 18956</strain>
    </source>
</reference>
<keyword evidence="5" id="KW-1185">Reference proteome</keyword>
<evidence type="ECO:0000256" key="1">
    <source>
        <dbReference type="ARBA" id="ARBA00023015"/>
    </source>
</evidence>
<dbReference type="InterPro" id="IPR029016">
    <property type="entry name" value="GAF-like_dom_sf"/>
</dbReference>
<feature type="domain" description="ANTAR" evidence="3">
    <location>
        <begin position="165"/>
        <end position="226"/>
    </location>
</feature>
<accession>A0ABP8W7E7</accession>
<comment type="caution">
    <text evidence="4">The sequence shown here is derived from an EMBL/GenBank/DDBJ whole genome shotgun (WGS) entry which is preliminary data.</text>
</comment>
<proteinExistence type="predicted"/>
<evidence type="ECO:0000313" key="5">
    <source>
        <dbReference type="Proteomes" id="UP001501295"/>
    </source>
</evidence>